<dbReference type="Gene3D" id="1.20.5.3730">
    <property type="match status" value="1"/>
</dbReference>
<name>A0A7L3LJ30_9CHAR</name>
<evidence type="ECO:0000256" key="4">
    <source>
        <dbReference type="ARBA" id="ARBA00023157"/>
    </source>
</evidence>
<dbReference type="OrthoDB" id="8961654at2759"/>
<dbReference type="PANTHER" id="PTHR45656:SF4">
    <property type="entry name" value="PROTEIN CBR-CLEC-78"/>
    <property type="match status" value="1"/>
</dbReference>
<accession>A0A7L3LJ30</accession>
<dbReference type="Pfam" id="PF00084">
    <property type="entry name" value="Sushi"/>
    <property type="match status" value="9"/>
</dbReference>
<evidence type="ECO:0000256" key="1">
    <source>
        <dbReference type="ARBA" id="ARBA00022659"/>
    </source>
</evidence>
<feature type="domain" description="Sushi" evidence="7">
    <location>
        <begin position="309"/>
        <end position="373"/>
    </location>
</feature>
<feature type="non-terminal residue" evidence="8">
    <location>
        <position position="1"/>
    </location>
</feature>
<keyword evidence="3" id="KW-0677">Repeat</keyword>
<comment type="caution">
    <text evidence="5">Lacks conserved residue(s) required for the propagation of feature annotation.</text>
</comment>
<dbReference type="Proteomes" id="UP000582182">
    <property type="component" value="Unassembled WGS sequence"/>
</dbReference>
<evidence type="ECO:0000313" key="9">
    <source>
        <dbReference type="Proteomes" id="UP000582182"/>
    </source>
</evidence>
<dbReference type="PANTHER" id="PTHR45656">
    <property type="entry name" value="PROTEIN CBR-CLEC-78"/>
    <property type="match status" value="1"/>
</dbReference>
<keyword evidence="9" id="KW-1185">Reference proteome</keyword>
<organism evidence="8 9">
    <name type="scientific">Turnix velox</name>
    <name type="common">Little buttonquail</name>
    <dbReference type="NCBI Taxonomy" id="2529409"/>
    <lineage>
        <taxon>Eukaryota</taxon>
        <taxon>Metazoa</taxon>
        <taxon>Chordata</taxon>
        <taxon>Craniata</taxon>
        <taxon>Vertebrata</taxon>
        <taxon>Euteleostomi</taxon>
        <taxon>Archelosauria</taxon>
        <taxon>Archosauria</taxon>
        <taxon>Dinosauria</taxon>
        <taxon>Saurischia</taxon>
        <taxon>Theropoda</taxon>
        <taxon>Coelurosauria</taxon>
        <taxon>Aves</taxon>
        <taxon>Neognathae</taxon>
        <taxon>Neoaves</taxon>
        <taxon>Charadriiformes</taxon>
        <taxon>Turnicidae</taxon>
        <taxon>Turnix</taxon>
    </lineage>
</organism>
<keyword evidence="2 6" id="KW-0732">Signal</keyword>
<keyword evidence="1 5" id="KW-0768">Sushi</keyword>
<dbReference type="InterPro" id="IPR000436">
    <property type="entry name" value="Sushi_SCR_CCP_dom"/>
</dbReference>
<evidence type="ECO:0000256" key="5">
    <source>
        <dbReference type="PROSITE-ProRule" id="PRU00302"/>
    </source>
</evidence>
<evidence type="ECO:0000259" key="7">
    <source>
        <dbReference type="PROSITE" id="PS50923"/>
    </source>
</evidence>
<evidence type="ECO:0000313" key="8">
    <source>
        <dbReference type="EMBL" id="NXU53218.1"/>
    </source>
</evidence>
<feature type="disulfide bond" evidence="5">
    <location>
        <begin position="436"/>
        <end position="479"/>
    </location>
</feature>
<evidence type="ECO:0000256" key="2">
    <source>
        <dbReference type="ARBA" id="ARBA00022729"/>
    </source>
</evidence>
<feature type="non-terminal residue" evidence="8">
    <location>
        <position position="659"/>
    </location>
</feature>
<dbReference type="SUPFAM" id="SSF57535">
    <property type="entry name" value="Complement control module/SCR domain"/>
    <property type="match status" value="9"/>
</dbReference>
<dbReference type="SMART" id="SM00032">
    <property type="entry name" value="CCP"/>
    <property type="match status" value="9"/>
</dbReference>
<feature type="domain" description="Sushi" evidence="7">
    <location>
        <begin position="435"/>
        <end position="498"/>
    </location>
</feature>
<feature type="domain" description="Sushi" evidence="7">
    <location>
        <begin position="375"/>
        <end position="434"/>
    </location>
</feature>
<reference evidence="8 9" key="1">
    <citation type="submission" date="2019-09" db="EMBL/GenBank/DDBJ databases">
        <title>Bird 10,000 Genomes (B10K) Project - Family phase.</title>
        <authorList>
            <person name="Zhang G."/>
        </authorList>
    </citation>
    <scope>NUCLEOTIDE SEQUENCE [LARGE SCALE GENOMIC DNA]</scope>
    <source>
        <strain evidence="8">B10K-DU-029-46</strain>
    </source>
</reference>
<sequence length="659" mass="72952">SAFPAGLFLMEFLLAGTCDAPPRLPNAEPKKQHQGDSTFPVYSKVEYSCRPGYMRNVLVRSFFTCSWEGEWVGSQDICKPKSCAHPGDPENGRLSGTGGFVFGSSVNFTCNVGFRLIGQHEITCVVKSGVVTWDRDIPLCEPIQCLPPPEIANGEYSGTDNDVYAYGTSVTYRCHSVPRGERPFSLVGDASIFCTTTDNANGVWNKPAPECKVHDLYPNSLFPHPYGCHCFIPGDVPTWFFSLPGSCDDPPDVLHAVKARLAGNLFPVGTVISYECLEGHHFLPGNTTQHIECLPDFTWSQTPPPCERIECTNPDIPNARPLYLWEEREYFKYGDRLEVICNDGFAFKGHSSSVVLQCNSNGEWDPPAPECALVPRCPEPDTTHGREVSKSKDDYRVGTRLVLACDPGYVLRGQDMTTCQADTSWAPPLPFCDKACGPPPTVAHGQHTGFRKEQFVYGAQVTYSCVEGMSLIGDKSIYCSSDDGVNLTWSGPAPECRVVRCPKPTVERARMSPQRKTFPYGVEVSFSCEEGFKLHGDAKSQCLADGAWHPPLPSCQPVRCPQPMRQTGMTVSNPKLFYDVNESLSFSCQHGGPFQGDSKSICSANGTWVPHPTCKNQEFCEDIFEKREIFDCGIPLEEVKTLLEIQKLHLEIMKLKRDV</sequence>
<dbReference type="AlphaFoldDB" id="A0A7L3LJ30"/>
<evidence type="ECO:0000256" key="3">
    <source>
        <dbReference type="ARBA" id="ARBA00022737"/>
    </source>
</evidence>
<feature type="domain" description="Sushi" evidence="7">
    <location>
        <begin position="143"/>
        <end position="213"/>
    </location>
</feature>
<feature type="signal peptide" evidence="6">
    <location>
        <begin position="1"/>
        <end position="20"/>
    </location>
</feature>
<feature type="domain" description="Sushi" evidence="7">
    <location>
        <begin position="245"/>
        <end position="308"/>
    </location>
</feature>
<dbReference type="CDD" id="cd00033">
    <property type="entry name" value="CCP"/>
    <property type="match status" value="9"/>
</dbReference>
<dbReference type="Gene3D" id="2.10.70.10">
    <property type="entry name" value="Complement Module, domain 1"/>
    <property type="match status" value="9"/>
</dbReference>
<gene>
    <name evidence="8" type="primary">Cr1</name>
    <name evidence="8" type="ORF">TURVEL_R04317</name>
</gene>
<protein>
    <submittedName>
        <fullName evidence="8">CR1 protein</fullName>
    </submittedName>
</protein>
<proteinExistence type="predicted"/>
<dbReference type="PROSITE" id="PS50923">
    <property type="entry name" value="SUSHI"/>
    <property type="match status" value="9"/>
</dbReference>
<feature type="chain" id="PRO_5029686847" evidence="6">
    <location>
        <begin position="21"/>
        <end position="659"/>
    </location>
</feature>
<feature type="disulfide bond" evidence="5">
    <location>
        <begin position="528"/>
        <end position="555"/>
    </location>
</feature>
<feature type="domain" description="Sushi" evidence="7">
    <location>
        <begin position="81"/>
        <end position="142"/>
    </location>
</feature>
<comment type="caution">
    <text evidence="8">The sequence shown here is derived from an EMBL/GenBank/DDBJ whole genome shotgun (WGS) entry which is preliminary data.</text>
</comment>
<dbReference type="InterPro" id="IPR051277">
    <property type="entry name" value="SEZ6_CSMD_C4BPB_Regulators"/>
</dbReference>
<feature type="domain" description="Sushi" evidence="7">
    <location>
        <begin position="16"/>
        <end position="80"/>
    </location>
</feature>
<keyword evidence="4 5" id="KW-1015">Disulfide bond</keyword>
<feature type="domain" description="Sushi" evidence="7">
    <location>
        <begin position="558"/>
        <end position="616"/>
    </location>
</feature>
<dbReference type="FunFam" id="2.10.70.10:FF:000014">
    <property type="entry name" value="Membrane cofactor protein"/>
    <property type="match status" value="2"/>
</dbReference>
<feature type="disulfide bond" evidence="5">
    <location>
        <begin position="405"/>
        <end position="432"/>
    </location>
</feature>
<feature type="domain" description="Sushi" evidence="7">
    <location>
        <begin position="499"/>
        <end position="557"/>
    </location>
</feature>
<evidence type="ECO:0000256" key="6">
    <source>
        <dbReference type="SAM" id="SignalP"/>
    </source>
</evidence>
<dbReference type="EMBL" id="VZTY01017233">
    <property type="protein sequence ID" value="NXU53218.1"/>
    <property type="molecule type" value="Genomic_DNA"/>
</dbReference>
<dbReference type="InterPro" id="IPR035976">
    <property type="entry name" value="Sushi/SCR/CCP_sf"/>
</dbReference>